<reference evidence="2 3" key="1">
    <citation type="submission" date="2015-03" db="EMBL/GenBank/DDBJ databases">
        <title>Genome assembly of Sandaracinus amylolyticus DSM 53668.</title>
        <authorList>
            <person name="Sharma G."/>
            <person name="Subramanian S."/>
        </authorList>
    </citation>
    <scope>NUCLEOTIDE SEQUENCE [LARGE SCALE GENOMIC DNA]</scope>
    <source>
        <strain evidence="2 3">DSM 53668</strain>
    </source>
</reference>
<proteinExistence type="predicted"/>
<protein>
    <submittedName>
        <fullName evidence="2">Uncharacterized protein</fullName>
    </submittedName>
</protein>
<sequence>MRGGAACCGGETADGRGAATPGDDASGAPGADMRGAGEGTVTGAGIGTDSPTRVIGAPSAPVENRSPHDAQN</sequence>
<gene>
    <name evidence="2" type="ORF">DB32_005187</name>
</gene>
<name>A0A0F6YJP3_9BACT</name>
<dbReference type="EMBL" id="CP011125">
    <property type="protein sequence ID" value="AKF08038.1"/>
    <property type="molecule type" value="Genomic_DNA"/>
</dbReference>
<feature type="region of interest" description="Disordered" evidence="1">
    <location>
        <begin position="1"/>
        <end position="72"/>
    </location>
</feature>
<accession>A0A0F6YJP3</accession>
<dbReference type="AlphaFoldDB" id="A0A0F6YJP3"/>
<dbReference type="Proteomes" id="UP000034883">
    <property type="component" value="Chromosome"/>
</dbReference>
<dbReference type="STRING" id="927083.DB32_005187"/>
<evidence type="ECO:0000313" key="2">
    <source>
        <dbReference type="EMBL" id="AKF08038.1"/>
    </source>
</evidence>
<dbReference type="KEGG" id="samy:DB32_005187"/>
<evidence type="ECO:0000313" key="3">
    <source>
        <dbReference type="Proteomes" id="UP000034883"/>
    </source>
</evidence>
<organism evidence="2 3">
    <name type="scientific">Sandaracinus amylolyticus</name>
    <dbReference type="NCBI Taxonomy" id="927083"/>
    <lineage>
        <taxon>Bacteria</taxon>
        <taxon>Pseudomonadati</taxon>
        <taxon>Myxococcota</taxon>
        <taxon>Polyangia</taxon>
        <taxon>Polyangiales</taxon>
        <taxon>Sandaracinaceae</taxon>
        <taxon>Sandaracinus</taxon>
    </lineage>
</organism>
<feature type="compositionally biased region" description="Gly residues" evidence="1">
    <location>
        <begin position="36"/>
        <end position="46"/>
    </location>
</feature>
<keyword evidence="3" id="KW-1185">Reference proteome</keyword>
<evidence type="ECO:0000256" key="1">
    <source>
        <dbReference type="SAM" id="MobiDB-lite"/>
    </source>
</evidence>